<protein>
    <submittedName>
        <fullName evidence="1">Uncharacterized protein</fullName>
    </submittedName>
</protein>
<name>A0ABY8UE09_TETOB</name>
<proteinExistence type="predicted"/>
<accession>A0ABY8UE09</accession>
<keyword evidence="2" id="KW-1185">Reference proteome</keyword>
<dbReference type="EMBL" id="CP126218">
    <property type="protein sequence ID" value="WIA19604.1"/>
    <property type="molecule type" value="Genomic_DNA"/>
</dbReference>
<sequence>MFQHHSSCHNKPEQEDTPDSSLMALPVAVAQPTFSSSPKELRLSSQAVWSAALATAPAWGQLPQLCELKVDRSEAHTTGRELAAVIAGVAAATALTGLELQMFQVESPGGEDAGHEEQAAVGVRGGRQQVALNISASIAGLTRLQDLDVAGLDNSLSVAANDEVTAAFVDDFVLNAAWSSSSGWRPLGRVYAFSSSFDIGDS</sequence>
<reference evidence="1 2" key="1">
    <citation type="submission" date="2023-05" db="EMBL/GenBank/DDBJ databases">
        <title>A 100% complete, gapless, phased diploid assembly of the Scenedesmus obliquus UTEX 3031 genome.</title>
        <authorList>
            <person name="Biondi T.C."/>
            <person name="Hanschen E.R."/>
            <person name="Kwon T."/>
            <person name="Eng W."/>
            <person name="Kruse C.P.S."/>
            <person name="Koehler S.I."/>
            <person name="Kunde Y."/>
            <person name="Gleasner C.D."/>
            <person name="You Mak K.T."/>
            <person name="Polle J."/>
            <person name="Hovde B.T."/>
            <person name="Starkenburg S.R."/>
        </authorList>
    </citation>
    <scope>NUCLEOTIDE SEQUENCE [LARGE SCALE GENOMIC DNA]</scope>
    <source>
        <strain evidence="1 2">DOE0152z</strain>
    </source>
</reference>
<evidence type="ECO:0000313" key="1">
    <source>
        <dbReference type="EMBL" id="WIA19604.1"/>
    </source>
</evidence>
<evidence type="ECO:0000313" key="2">
    <source>
        <dbReference type="Proteomes" id="UP001244341"/>
    </source>
</evidence>
<dbReference type="Proteomes" id="UP001244341">
    <property type="component" value="Chromosome 11b"/>
</dbReference>
<organism evidence="1 2">
    <name type="scientific">Tetradesmus obliquus</name>
    <name type="common">Green alga</name>
    <name type="synonym">Acutodesmus obliquus</name>
    <dbReference type="NCBI Taxonomy" id="3088"/>
    <lineage>
        <taxon>Eukaryota</taxon>
        <taxon>Viridiplantae</taxon>
        <taxon>Chlorophyta</taxon>
        <taxon>core chlorophytes</taxon>
        <taxon>Chlorophyceae</taxon>
        <taxon>CS clade</taxon>
        <taxon>Sphaeropleales</taxon>
        <taxon>Scenedesmaceae</taxon>
        <taxon>Tetradesmus</taxon>
    </lineage>
</organism>
<gene>
    <name evidence="1" type="ORF">OEZ85_005542</name>
</gene>